<sequence length="196" mass="20867">MDALTLLIIRHAEKPDGDATGPGLTHKGKPDSKSLVIFGWERAGAWTALFGSGLGGATYPTPQAVYAADPDSSNAGSDPSRRPYETVLELAARVGLAKPNTSFAKGQEAALVEALLPLSGTVLVAWEHKAIISDILPRLPVSNAGDLPTHWSGKRFDVVLRFDRATGATEFTFTELYPCLLPGDSDKPLKSDPNDE</sequence>
<organism evidence="1 2">
    <name type="scientific">Bradyrhizobium oligotrophicum S58</name>
    <dbReference type="NCBI Taxonomy" id="1245469"/>
    <lineage>
        <taxon>Bacteria</taxon>
        <taxon>Pseudomonadati</taxon>
        <taxon>Pseudomonadota</taxon>
        <taxon>Alphaproteobacteria</taxon>
        <taxon>Hyphomicrobiales</taxon>
        <taxon>Nitrobacteraceae</taxon>
        <taxon>Bradyrhizobium</taxon>
    </lineage>
</organism>
<dbReference type="STRING" id="1245469.S58_42430"/>
<dbReference type="HOGENOM" id="CLU_085795_0_0_5"/>
<dbReference type="Proteomes" id="UP000011841">
    <property type="component" value="Chromosome"/>
</dbReference>
<name>M4Z989_9BRAD</name>
<dbReference type="RefSeq" id="WP_015667335.1">
    <property type="nucleotide sequence ID" value="NC_020453.1"/>
</dbReference>
<dbReference type="KEGG" id="aol:S58_42430"/>
<dbReference type="AlphaFoldDB" id="M4Z989"/>
<dbReference type="GeneID" id="301818042"/>
<evidence type="ECO:0000313" key="1">
    <source>
        <dbReference type="EMBL" id="BAM90229.1"/>
    </source>
</evidence>
<dbReference type="eggNOG" id="COG0406">
    <property type="taxonomic scope" value="Bacteria"/>
</dbReference>
<protein>
    <recommendedName>
        <fullName evidence="3">Histidine phosphatase family protein</fullName>
    </recommendedName>
</protein>
<dbReference type="OrthoDB" id="8448116at2"/>
<accession>M4Z989</accession>
<keyword evidence="2" id="KW-1185">Reference proteome</keyword>
<evidence type="ECO:0000313" key="2">
    <source>
        <dbReference type="Proteomes" id="UP000011841"/>
    </source>
</evidence>
<reference evidence="1 2" key="1">
    <citation type="journal article" date="2013" name="Appl. Environ. Microbiol.">
        <title>Genome analysis suggests that the soil oligotrophic bacterium Agromonas oligotrophica (Bradyrhizobium oligotrophicum) is a nitrogen-fixing symbiont of Aeschynomene indica.</title>
        <authorList>
            <person name="Okubo T."/>
            <person name="Fukushima S."/>
            <person name="Itakura M."/>
            <person name="Oshima K."/>
            <person name="Longtonglang A."/>
            <person name="Teaumroong N."/>
            <person name="Mitsui H."/>
            <person name="Hattori M."/>
            <person name="Hattori R."/>
            <person name="Hattori T."/>
            <person name="Minamisawa K."/>
        </authorList>
    </citation>
    <scope>NUCLEOTIDE SEQUENCE [LARGE SCALE GENOMIC DNA]</scope>
    <source>
        <strain evidence="1 2">S58</strain>
    </source>
</reference>
<gene>
    <name evidence="1" type="ORF">S58_42430</name>
</gene>
<proteinExistence type="predicted"/>
<evidence type="ECO:0008006" key="3">
    <source>
        <dbReference type="Google" id="ProtNLM"/>
    </source>
</evidence>
<dbReference type="PATRIC" id="fig|1245469.3.peg.4343"/>
<dbReference type="EMBL" id="AP012603">
    <property type="protein sequence ID" value="BAM90229.1"/>
    <property type="molecule type" value="Genomic_DNA"/>
</dbReference>